<comment type="caution">
    <text evidence="1">The sequence shown here is derived from an EMBL/GenBank/DDBJ whole genome shotgun (WGS) entry which is preliminary data.</text>
</comment>
<evidence type="ECO:0000313" key="2">
    <source>
        <dbReference type="Proteomes" id="UP001143856"/>
    </source>
</evidence>
<keyword evidence="2" id="KW-1185">Reference proteome</keyword>
<protein>
    <submittedName>
        <fullName evidence="1">Uncharacterized protein</fullName>
    </submittedName>
</protein>
<proteinExistence type="predicted"/>
<evidence type="ECO:0000313" key="1">
    <source>
        <dbReference type="EMBL" id="KAJ2990090.1"/>
    </source>
</evidence>
<name>A0ACC1PCC3_9PEZI</name>
<dbReference type="EMBL" id="JAPDGR010000454">
    <property type="protein sequence ID" value="KAJ2990090.1"/>
    <property type="molecule type" value="Genomic_DNA"/>
</dbReference>
<accession>A0ACC1PCC3</accession>
<sequence>MGDPRLAISLRTGSGERDYYDQIMGMSQGIINSSFEKLYEKYEALRTCNVRIRDGSITGELNPPKVTIPAHENSFKSGTMRTNNGWTLDLARWIIIIECDMDLKRINRSPGSDESVADRAQREQFESTFLVPGDYRVERLYVKLTSANWNRVDSASRVVNPRTKEESSFAEWEADVDKWNDQGEGDYDDSVDDFLSMMRRWTRELERDSLTTLGFKLTKPKIDDNPTFVPTSLVHSSYPYVDPQGNVSGDPLTGGIYNCFLYLETVGERPGPPRLLEWSANLAFPAGGGFSETNGSFVLSRQLFMEQFLLPQLQELNRNTTIYIEPTRSVEGGWAFPNSFDQGLNDPAGPNDPKFAYEVLADETAARYHNALDKPRAPHHISGAWRRFVHKSEITIAVRWIPGANKFEIKGDIHYVRQAYISTSRSPDRNNSFNWSEEDYKWPWSFDVSIAQQDGSLIITFPEDFQSGQSVVTIDGSHPWIDGAVDLKNNGLDKRFKPRIENTINSLNRRLNENFKNAGKFVYPGSGQLKFSSPGFARNGCLYCDVEWKP</sequence>
<gene>
    <name evidence="1" type="ORF">NUW58_g3129</name>
</gene>
<organism evidence="1 2">
    <name type="scientific">Xylaria curta</name>
    <dbReference type="NCBI Taxonomy" id="42375"/>
    <lineage>
        <taxon>Eukaryota</taxon>
        <taxon>Fungi</taxon>
        <taxon>Dikarya</taxon>
        <taxon>Ascomycota</taxon>
        <taxon>Pezizomycotina</taxon>
        <taxon>Sordariomycetes</taxon>
        <taxon>Xylariomycetidae</taxon>
        <taxon>Xylariales</taxon>
        <taxon>Xylariaceae</taxon>
        <taxon>Xylaria</taxon>
    </lineage>
</organism>
<reference evidence="1" key="1">
    <citation type="submission" date="2022-10" db="EMBL/GenBank/DDBJ databases">
        <title>Genome Sequence of Xylaria curta.</title>
        <authorList>
            <person name="Buettner E."/>
        </authorList>
    </citation>
    <scope>NUCLEOTIDE SEQUENCE</scope>
    <source>
        <strain evidence="1">Babe10</strain>
    </source>
</reference>
<dbReference type="Proteomes" id="UP001143856">
    <property type="component" value="Unassembled WGS sequence"/>
</dbReference>